<reference evidence="4" key="1">
    <citation type="submission" date="2016-11" db="EMBL/GenBank/DDBJ databases">
        <authorList>
            <person name="Varghese N."/>
            <person name="Submissions S."/>
        </authorList>
    </citation>
    <scope>NUCLEOTIDE SEQUENCE [LARGE SCALE GENOMIC DNA]</scope>
    <source>
        <strain evidence="4">USBA-503</strain>
    </source>
</reference>
<dbReference type="STRING" id="1830138.SAMN05443507_12510"/>
<sequence length="288" mass="30852">MSQPVFPTSFPLQHQNQQPGLETLMQPRPVFHNPSYRGSEKLAGKRALITGGDSGIGRAVATAFAAEGAHVSIVYLSEHEDANETADWIKKSGQKALLFPGDIRQETFCQKVVSDTVQALGGLDILINHAAEQHPQASLLDITQEQLLSTFQTNLFSMFFLTRAALPHLQKGAAIINTTSVTAYEGHEQLIDYSASKGAIVSFTRSLAKSLAKQGIRVNAVAPGPIWTPLIPSTFSAEEVSQFGSQTPLGRAGQPCELAPAYVYLASEDSSYMTGQVLHVNGGTAVSS</sequence>
<dbReference type="EMBL" id="FRAF01000025">
    <property type="protein sequence ID" value="SHK86920.1"/>
    <property type="molecule type" value="Genomic_DNA"/>
</dbReference>
<dbReference type="InterPro" id="IPR020904">
    <property type="entry name" value="Sc_DH/Rdtase_CS"/>
</dbReference>
<dbReference type="RefSeq" id="WP_072874988.1">
    <property type="nucleotide sequence ID" value="NZ_FRAF01000025.1"/>
</dbReference>
<evidence type="ECO:0000256" key="1">
    <source>
        <dbReference type="ARBA" id="ARBA00006484"/>
    </source>
</evidence>
<dbReference type="Proteomes" id="UP000184016">
    <property type="component" value="Unassembled WGS sequence"/>
</dbReference>
<protein>
    <submittedName>
        <fullName evidence="3">NAD(P)-dependent dehydrogenase, short-chain alcohol dehydrogenase family</fullName>
    </submittedName>
</protein>
<dbReference type="Pfam" id="PF13561">
    <property type="entry name" value="adh_short_C2"/>
    <property type="match status" value="1"/>
</dbReference>
<dbReference type="NCBIfam" id="NF005214">
    <property type="entry name" value="PRK06701.1"/>
    <property type="match status" value="1"/>
</dbReference>
<keyword evidence="4" id="KW-1185">Reference proteome</keyword>
<organism evidence="3 4">
    <name type="scientific">Alicyclobacillus tolerans</name>
    <dbReference type="NCBI Taxonomy" id="90970"/>
    <lineage>
        <taxon>Bacteria</taxon>
        <taxon>Bacillati</taxon>
        <taxon>Bacillota</taxon>
        <taxon>Bacilli</taxon>
        <taxon>Bacillales</taxon>
        <taxon>Alicyclobacillaceae</taxon>
        <taxon>Alicyclobacillus</taxon>
    </lineage>
</organism>
<dbReference type="SUPFAM" id="SSF51735">
    <property type="entry name" value="NAD(P)-binding Rossmann-fold domains"/>
    <property type="match status" value="1"/>
</dbReference>
<dbReference type="OrthoDB" id="125587at2"/>
<dbReference type="PANTHER" id="PTHR48107">
    <property type="entry name" value="NADPH-DEPENDENT ALDEHYDE REDUCTASE-LIKE PROTEIN, CHLOROPLASTIC-RELATED"/>
    <property type="match status" value="1"/>
</dbReference>
<dbReference type="PRINTS" id="PR00080">
    <property type="entry name" value="SDRFAMILY"/>
</dbReference>
<dbReference type="AlphaFoldDB" id="A0A1M6VZP0"/>
<name>A0A1M6VZP0_9BACL</name>
<dbReference type="GO" id="GO:0008206">
    <property type="term" value="P:bile acid metabolic process"/>
    <property type="evidence" value="ECO:0007669"/>
    <property type="project" value="UniProtKB-ARBA"/>
</dbReference>
<evidence type="ECO:0000313" key="3">
    <source>
        <dbReference type="EMBL" id="SHK86920.1"/>
    </source>
</evidence>
<dbReference type="InterPro" id="IPR002347">
    <property type="entry name" value="SDR_fam"/>
</dbReference>
<dbReference type="PANTHER" id="PTHR48107:SF16">
    <property type="entry name" value="NADPH-DEPENDENT ALDEHYDE REDUCTASE 1, CHLOROPLASTIC"/>
    <property type="match status" value="1"/>
</dbReference>
<dbReference type="GO" id="GO:0016614">
    <property type="term" value="F:oxidoreductase activity, acting on CH-OH group of donors"/>
    <property type="evidence" value="ECO:0007669"/>
    <property type="project" value="UniProtKB-ARBA"/>
</dbReference>
<comment type="similarity">
    <text evidence="1">Belongs to the short-chain dehydrogenases/reductases (SDR) family.</text>
</comment>
<dbReference type="CDD" id="cd05355">
    <property type="entry name" value="SDR_c1"/>
    <property type="match status" value="1"/>
</dbReference>
<gene>
    <name evidence="3" type="ORF">SAMN05443507_12510</name>
</gene>
<dbReference type="PROSITE" id="PS00061">
    <property type="entry name" value="ADH_SHORT"/>
    <property type="match status" value="1"/>
</dbReference>
<dbReference type="FunFam" id="3.40.50.720:FF:000084">
    <property type="entry name" value="Short-chain dehydrogenase reductase"/>
    <property type="match status" value="1"/>
</dbReference>
<evidence type="ECO:0000313" key="4">
    <source>
        <dbReference type="Proteomes" id="UP000184016"/>
    </source>
</evidence>
<dbReference type="Gene3D" id="3.40.50.720">
    <property type="entry name" value="NAD(P)-binding Rossmann-like Domain"/>
    <property type="match status" value="1"/>
</dbReference>
<accession>A0A1M6VZP0</accession>
<proteinExistence type="inferred from homology"/>
<keyword evidence="2" id="KW-0560">Oxidoreductase</keyword>
<dbReference type="PRINTS" id="PR00081">
    <property type="entry name" value="GDHRDH"/>
</dbReference>
<dbReference type="InterPro" id="IPR036291">
    <property type="entry name" value="NAD(P)-bd_dom_sf"/>
</dbReference>
<evidence type="ECO:0000256" key="2">
    <source>
        <dbReference type="ARBA" id="ARBA00023002"/>
    </source>
</evidence>